<dbReference type="AlphaFoldDB" id="K1YYA0"/>
<sequence length="71" mass="8460">MSYKRRPSGYQPRCRGKKGFAPIRPLRFIPVTEWNQVETRFITSTSFRWYLPKIIGTESTTKQIVLLCFLY</sequence>
<protein>
    <submittedName>
        <fullName evidence="1">Uncharacterized protein</fullName>
    </submittedName>
</protein>
<accession>K1YYA0</accession>
<evidence type="ECO:0000313" key="1">
    <source>
        <dbReference type="EMBL" id="EKD30399.1"/>
    </source>
</evidence>
<feature type="non-terminal residue" evidence="1">
    <location>
        <position position="71"/>
    </location>
</feature>
<reference evidence="1" key="1">
    <citation type="journal article" date="2012" name="Science">
        <title>Fermentation, hydrogen, and sulfur metabolism in multiple uncultivated bacterial phyla.</title>
        <authorList>
            <person name="Wrighton K.C."/>
            <person name="Thomas B.C."/>
            <person name="Sharon I."/>
            <person name="Miller C.S."/>
            <person name="Castelle C.J."/>
            <person name="VerBerkmoes N.C."/>
            <person name="Wilkins M.J."/>
            <person name="Hettich R.L."/>
            <person name="Lipton M.S."/>
            <person name="Williams K.H."/>
            <person name="Long P.E."/>
            <person name="Banfield J.F."/>
        </authorList>
    </citation>
    <scope>NUCLEOTIDE SEQUENCE [LARGE SCALE GENOMIC DNA]</scope>
</reference>
<gene>
    <name evidence="1" type="ORF">ACD_78C00067G0001</name>
</gene>
<proteinExistence type="predicted"/>
<comment type="caution">
    <text evidence="1">The sequence shown here is derived from an EMBL/GenBank/DDBJ whole genome shotgun (WGS) entry which is preliminary data.</text>
</comment>
<dbReference type="EMBL" id="AMFJ01034067">
    <property type="protein sequence ID" value="EKD30399.1"/>
    <property type="molecule type" value="Genomic_DNA"/>
</dbReference>
<organism evidence="1">
    <name type="scientific">uncultured bacterium</name>
    <name type="common">gcode 4</name>
    <dbReference type="NCBI Taxonomy" id="1234023"/>
    <lineage>
        <taxon>Bacteria</taxon>
        <taxon>environmental samples</taxon>
    </lineage>
</organism>
<name>K1YYA0_9BACT</name>